<accession>A0ABP3E023</accession>
<proteinExistence type="predicted"/>
<evidence type="ECO:0000313" key="3">
    <source>
        <dbReference type="Proteomes" id="UP001500416"/>
    </source>
</evidence>
<comment type="caution">
    <text evidence="2">The sequence shown here is derived from an EMBL/GenBank/DDBJ whole genome shotgun (WGS) entry which is preliminary data.</text>
</comment>
<sequence>MDRAMIEPAGTPNEGQSVPPDRPGAQARGVGDPHYRGAVATTRVEEMCAFEALDGTKSVSIPVK</sequence>
<protein>
    <submittedName>
        <fullName evidence="2">Uncharacterized protein</fullName>
    </submittedName>
</protein>
<name>A0ABP3E023_9PSEU</name>
<keyword evidence="3" id="KW-1185">Reference proteome</keyword>
<reference evidence="3" key="1">
    <citation type="journal article" date="2019" name="Int. J. Syst. Evol. Microbiol.">
        <title>The Global Catalogue of Microorganisms (GCM) 10K type strain sequencing project: providing services to taxonomists for standard genome sequencing and annotation.</title>
        <authorList>
            <consortium name="The Broad Institute Genomics Platform"/>
            <consortium name="The Broad Institute Genome Sequencing Center for Infectious Disease"/>
            <person name="Wu L."/>
            <person name="Ma J."/>
        </authorList>
    </citation>
    <scope>NUCLEOTIDE SEQUENCE [LARGE SCALE GENOMIC DNA]</scope>
    <source>
        <strain evidence="3">JCM 3380</strain>
    </source>
</reference>
<dbReference type="Proteomes" id="UP001500416">
    <property type="component" value="Unassembled WGS sequence"/>
</dbReference>
<evidence type="ECO:0000256" key="1">
    <source>
        <dbReference type="SAM" id="MobiDB-lite"/>
    </source>
</evidence>
<gene>
    <name evidence="2" type="ORF">GCM10010492_55450</name>
</gene>
<dbReference type="EMBL" id="BAAABU010000016">
    <property type="protein sequence ID" value="GAA0248488.1"/>
    <property type="molecule type" value="Genomic_DNA"/>
</dbReference>
<evidence type="ECO:0000313" key="2">
    <source>
        <dbReference type="EMBL" id="GAA0248488.1"/>
    </source>
</evidence>
<organism evidence="2 3">
    <name type="scientific">Saccharothrix mutabilis subsp. mutabilis</name>
    <dbReference type="NCBI Taxonomy" id="66855"/>
    <lineage>
        <taxon>Bacteria</taxon>
        <taxon>Bacillati</taxon>
        <taxon>Actinomycetota</taxon>
        <taxon>Actinomycetes</taxon>
        <taxon>Pseudonocardiales</taxon>
        <taxon>Pseudonocardiaceae</taxon>
        <taxon>Saccharothrix</taxon>
    </lineage>
</organism>
<feature type="region of interest" description="Disordered" evidence="1">
    <location>
        <begin position="1"/>
        <end position="33"/>
    </location>
</feature>